<proteinExistence type="predicted"/>
<sequence>MSDSGNKLIRWLILLTEYVKKINRKYVFNYKINCPMCSGNGMVVYVKETTHYLKNCKTNAPPSFWVRKFCDLPKFKDKLKNPPFREIENEFLRKFDLTRIYTRGNCPYCGGDGVALAKFYEKNFQCDICNSVGNVSQVEKKTNSIGSEKIVYKCEKCSGNGLYFKKYVLFKTKVDSNLALPDNFWQKKVGKKIFMSEINQSNFEFYEKREKITHLDSEL</sequence>
<dbReference type="AlphaFoldDB" id="A0A1G9QNN4"/>
<protein>
    <submittedName>
        <fullName evidence="1">Uncharacterized protein</fullName>
    </submittedName>
</protein>
<accession>A0A1G9QNN4</accession>
<dbReference type="Gene3D" id="2.10.230.10">
    <property type="entry name" value="Heat shock protein DnaJ, cysteine-rich domain"/>
    <property type="match status" value="1"/>
</dbReference>
<dbReference type="SUPFAM" id="SSF57938">
    <property type="entry name" value="DnaJ/Hsp40 cysteine-rich domain"/>
    <property type="match status" value="1"/>
</dbReference>
<gene>
    <name evidence="1" type="ORF">SAMN05660860_01853</name>
</gene>
<evidence type="ECO:0000313" key="1">
    <source>
        <dbReference type="EMBL" id="SDM12624.1"/>
    </source>
</evidence>
<dbReference type="Proteomes" id="UP000182146">
    <property type="component" value="Unassembled WGS sequence"/>
</dbReference>
<dbReference type="InterPro" id="IPR036410">
    <property type="entry name" value="HSP_DnaJ_Cys-rich_dom_sf"/>
</dbReference>
<reference evidence="1 2" key="1">
    <citation type="submission" date="2016-10" db="EMBL/GenBank/DDBJ databases">
        <authorList>
            <person name="de Groot N.N."/>
        </authorList>
    </citation>
    <scope>NUCLEOTIDE SEQUENCE [LARGE SCALE GENOMIC DNA]</scope>
    <source>
        <strain evidence="1 2">DSM 17813</strain>
    </source>
</reference>
<name>A0A1G9QNN4_9BACT</name>
<evidence type="ECO:0000313" key="2">
    <source>
        <dbReference type="Proteomes" id="UP000182146"/>
    </source>
</evidence>
<dbReference type="EMBL" id="FNGU01000004">
    <property type="protein sequence ID" value="SDM12624.1"/>
    <property type="molecule type" value="Genomic_DNA"/>
</dbReference>
<dbReference type="STRING" id="392333.SAMN05660860_01853"/>
<organism evidence="1 2">
    <name type="scientific">Geoalkalibacter ferrihydriticus</name>
    <dbReference type="NCBI Taxonomy" id="392333"/>
    <lineage>
        <taxon>Bacteria</taxon>
        <taxon>Pseudomonadati</taxon>
        <taxon>Thermodesulfobacteriota</taxon>
        <taxon>Desulfuromonadia</taxon>
        <taxon>Desulfuromonadales</taxon>
        <taxon>Geoalkalibacteraceae</taxon>
        <taxon>Geoalkalibacter</taxon>
    </lineage>
</organism>
<dbReference type="RefSeq" id="WP_139172101.1">
    <property type="nucleotide sequence ID" value="NZ_FNGU01000004.1"/>
</dbReference>